<dbReference type="AlphaFoldDB" id="A0A0M9DFN8"/>
<dbReference type="RefSeq" id="WP_053995770.1">
    <property type="nucleotide sequence ID" value="NZ_CP065643.1"/>
</dbReference>
<dbReference type="STRING" id="33935.ADM90_15030"/>
<proteinExistence type="predicted"/>
<dbReference type="PATRIC" id="fig|33935.3.peg.1733"/>
<feature type="signal peptide" evidence="1">
    <location>
        <begin position="1"/>
        <end position="18"/>
    </location>
</feature>
<reference evidence="2 3" key="1">
    <citation type="submission" date="2015-07" db="EMBL/GenBank/DDBJ databases">
        <title>Genome sequencing project for genomic taxonomy and phylogenomics of Bacillus-like bacteria.</title>
        <authorList>
            <person name="Liu B."/>
            <person name="Wang J."/>
            <person name="Zhu Y."/>
            <person name="Liu G."/>
            <person name="Chen Q."/>
            <person name="Chen Z."/>
            <person name="Che J."/>
            <person name="Ge C."/>
            <person name="Shi H."/>
            <person name="Pan Z."/>
            <person name="Liu X."/>
        </authorList>
    </citation>
    <scope>NUCLEOTIDE SEQUENCE [LARGE SCALE GENOMIC DNA]</scope>
    <source>
        <strain evidence="2 3">DSM 54</strain>
    </source>
</reference>
<organism evidence="2 3">
    <name type="scientific">Lysinibacillus macroides</name>
    <dbReference type="NCBI Taxonomy" id="33935"/>
    <lineage>
        <taxon>Bacteria</taxon>
        <taxon>Bacillati</taxon>
        <taxon>Bacillota</taxon>
        <taxon>Bacilli</taxon>
        <taxon>Bacillales</taxon>
        <taxon>Bacillaceae</taxon>
        <taxon>Lysinibacillus</taxon>
    </lineage>
</organism>
<sequence length="122" mass="13023">MAATGVVGVMTSAMGAAAATWENYSANVPTFSDYETSTITKTTTGSAYNEVGYIEKDGKLVSWIEDASGSNISSKVSYSTTGRKTMDYTAASTWKDKKVRLNISTSSGTFEDIQTSGEWTPN</sequence>
<keyword evidence="3" id="KW-1185">Reference proteome</keyword>
<keyword evidence="1" id="KW-0732">Signal</keyword>
<feature type="chain" id="PRO_5005833936" description="DUF5640 domain-containing protein" evidence="1">
    <location>
        <begin position="19"/>
        <end position="122"/>
    </location>
</feature>
<comment type="caution">
    <text evidence="2">The sequence shown here is derived from an EMBL/GenBank/DDBJ whole genome shotgun (WGS) entry which is preliminary data.</text>
</comment>
<accession>A0A0M9DFN8</accession>
<protein>
    <recommendedName>
        <fullName evidence="4">DUF5640 domain-containing protein</fullName>
    </recommendedName>
</protein>
<dbReference type="OrthoDB" id="9967216at2"/>
<name>A0A0M9DFN8_9BACI</name>
<evidence type="ECO:0000313" key="2">
    <source>
        <dbReference type="EMBL" id="KOY80528.1"/>
    </source>
</evidence>
<evidence type="ECO:0000256" key="1">
    <source>
        <dbReference type="SAM" id="SignalP"/>
    </source>
</evidence>
<gene>
    <name evidence="2" type="ORF">ADM90_15030</name>
</gene>
<dbReference type="Proteomes" id="UP000037977">
    <property type="component" value="Unassembled WGS sequence"/>
</dbReference>
<evidence type="ECO:0000313" key="3">
    <source>
        <dbReference type="Proteomes" id="UP000037977"/>
    </source>
</evidence>
<evidence type="ECO:0008006" key="4">
    <source>
        <dbReference type="Google" id="ProtNLM"/>
    </source>
</evidence>
<dbReference type="EMBL" id="LGCI01000010">
    <property type="protein sequence ID" value="KOY80528.1"/>
    <property type="molecule type" value="Genomic_DNA"/>
</dbReference>